<sequence length="82" mass="8819">MKFNSPESVTLLPLPPSSLASFLPTTSLSVSSSDNLSAFFFLCPVRSREQSMSSITIIDLLVVSIRSFLNSVLSFTAVSSKS</sequence>
<accession>A0A0S3R7P0</accession>
<gene>
    <name evidence="1" type="primary">Vigan.01G465800</name>
    <name evidence="1" type="ORF">VIGAN_01465800</name>
</gene>
<organism evidence="1 2">
    <name type="scientific">Vigna angularis var. angularis</name>
    <dbReference type="NCBI Taxonomy" id="157739"/>
    <lineage>
        <taxon>Eukaryota</taxon>
        <taxon>Viridiplantae</taxon>
        <taxon>Streptophyta</taxon>
        <taxon>Embryophyta</taxon>
        <taxon>Tracheophyta</taxon>
        <taxon>Spermatophyta</taxon>
        <taxon>Magnoliopsida</taxon>
        <taxon>eudicotyledons</taxon>
        <taxon>Gunneridae</taxon>
        <taxon>Pentapetalae</taxon>
        <taxon>rosids</taxon>
        <taxon>fabids</taxon>
        <taxon>Fabales</taxon>
        <taxon>Fabaceae</taxon>
        <taxon>Papilionoideae</taxon>
        <taxon>50 kb inversion clade</taxon>
        <taxon>NPAAA clade</taxon>
        <taxon>indigoferoid/millettioid clade</taxon>
        <taxon>Phaseoleae</taxon>
        <taxon>Vigna</taxon>
    </lineage>
</organism>
<protein>
    <submittedName>
        <fullName evidence="1">Uncharacterized protein</fullName>
    </submittedName>
</protein>
<name>A0A0S3R7P0_PHAAN</name>
<evidence type="ECO:0000313" key="2">
    <source>
        <dbReference type="Proteomes" id="UP000291084"/>
    </source>
</evidence>
<proteinExistence type="predicted"/>
<reference evidence="1 2" key="1">
    <citation type="journal article" date="2015" name="Sci. Rep.">
        <title>The power of single molecule real-time sequencing technology in the de novo assembly of a eukaryotic genome.</title>
        <authorList>
            <person name="Sakai H."/>
            <person name="Naito K."/>
            <person name="Ogiso-Tanaka E."/>
            <person name="Takahashi Y."/>
            <person name="Iseki K."/>
            <person name="Muto C."/>
            <person name="Satou K."/>
            <person name="Teruya K."/>
            <person name="Shiroma A."/>
            <person name="Shimoji M."/>
            <person name="Hirano T."/>
            <person name="Itoh T."/>
            <person name="Kaga A."/>
            <person name="Tomooka N."/>
        </authorList>
    </citation>
    <scope>NUCLEOTIDE SEQUENCE [LARGE SCALE GENOMIC DNA]</scope>
    <source>
        <strain evidence="2">cv. Shumari</strain>
    </source>
</reference>
<dbReference type="AlphaFoldDB" id="A0A0S3R7P0"/>
<keyword evidence="2" id="KW-1185">Reference proteome</keyword>
<evidence type="ECO:0000313" key="1">
    <source>
        <dbReference type="EMBL" id="BAT76629.1"/>
    </source>
</evidence>
<dbReference type="EMBL" id="AP015034">
    <property type="protein sequence ID" value="BAT76629.1"/>
    <property type="molecule type" value="Genomic_DNA"/>
</dbReference>
<dbReference type="Proteomes" id="UP000291084">
    <property type="component" value="Chromosome 1"/>
</dbReference>